<name>A0A165D891_9APHY</name>
<dbReference type="GeneID" id="63826396"/>
<evidence type="ECO:0000313" key="3">
    <source>
        <dbReference type="Proteomes" id="UP000076871"/>
    </source>
</evidence>
<dbReference type="EMBL" id="KV427637">
    <property type="protein sequence ID" value="KZT04314.1"/>
    <property type="molecule type" value="Genomic_DNA"/>
</dbReference>
<accession>A0A165D891</accession>
<organism evidence="2 3">
    <name type="scientific">Laetiporus sulphureus 93-53</name>
    <dbReference type="NCBI Taxonomy" id="1314785"/>
    <lineage>
        <taxon>Eukaryota</taxon>
        <taxon>Fungi</taxon>
        <taxon>Dikarya</taxon>
        <taxon>Basidiomycota</taxon>
        <taxon>Agaricomycotina</taxon>
        <taxon>Agaricomycetes</taxon>
        <taxon>Polyporales</taxon>
        <taxon>Laetiporus</taxon>
    </lineage>
</organism>
<dbReference type="RefSeq" id="XP_040762054.1">
    <property type="nucleotide sequence ID" value="XM_040909367.1"/>
</dbReference>
<protein>
    <submittedName>
        <fullName evidence="2">Uncharacterized protein</fullName>
    </submittedName>
</protein>
<dbReference type="InParanoid" id="A0A165D891"/>
<dbReference type="Proteomes" id="UP000076871">
    <property type="component" value="Unassembled WGS sequence"/>
</dbReference>
<proteinExistence type="predicted"/>
<feature type="region of interest" description="Disordered" evidence="1">
    <location>
        <begin position="1"/>
        <end position="27"/>
    </location>
</feature>
<keyword evidence="3" id="KW-1185">Reference proteome</keyword>
<dbReference type="AlphaFoldDB" id="A0A165D891"/>
<reference evidence="2 3" key="1">
    <citation type="journal article" date="2016" name="Mol. Biol. Evol.">
        <title>Comparative Genomics of Early-Diverging Mushroom-Forming Fungi Provides Insights into the Origins of Lignocellulose Decay Capabilities.</title>
        <authorList>
            <person name="Nagy L.G."/>
            <person name="Riley R."/>
            <person name="Tritt A."/>
            <person name="Adam C."/>
            <person name="Daum C."/>
            <person name="Floudas D."/>
            <person name="Sun H."/>
            <person name="Yadav J.S."/>
            <person name="Pangilinan J."/>
            <person name="Larsson K.H."/>
            <person name="Matsuura K."/>
            <person name="Barry K."/>
            <person name="Labutti K."/>
            <person name="Kuo R."/>
            <person name="Ohm R.A."/>
            <person name="Bhattacharya S.S."/>
            <person name="Shirouzu T."/>
            <person name="Yoshinaga Y."/>
            <person name="Martin F.M."/>
            <person name="Grigoriev I.V."/>
            <person name="Hibbett D.S."/>
        </authorList>
    </citation>
    <scope>NUCLEOTIDE SEQUENCE [LARGE SCALE GENOMIC DNA]</scope>
    <source>
        <strain evidence="2 3">93-53</strain>
    </source>
</reference>
<evidence type="ECO:0000256" key="1">
    <source>
        <dbReference type="SAM" id="MobiDB-lite"/>
    </source>
</evidence>
<evidence type="ECO:0000313" key="2">
    <source>
        <dbReference type="EMBL" id="KZT04314.1"/>
    </source>
</evidence>
<feature type="region of interest" description="Disordered" evidence="1">
    <location>
        <begin position="60"/>
        <end position="81"/>
    </location>
</feature>
<gene>
    <name evidence="2" type="ORF">LAESUDRAFT_728129</name>
</gene>
<sequence length="81" mass="8990">MLDTLSESSIEAGPHSPHKREFSEAFDEDIDMKDNQLFRNSKPEHVLRAFLAFLPSSERYASTSSPAPSDVELPSQYGSCG</sequence>